<proteinExistence type="predicted"/>
<accession>A0A1H1R9N4</accession>
<name>A0A1H1R9N4_9CORY</name>
<dbReference type="Proteomes" id="UP000182237">
    <property type="component" value="Chromosome I"/>
</dbReference>
<dbReference type="AlphaFoldDB" id="A0A1H1R9N4"/>
<keyword evidence="3" id="KW-1185">Reference proteome</keyword>
<evidence type="ECO:0000313" key="2">
    <source>
        <dbReference type="EMBL" id="SDS32472.1"/>
    </source>
</evidence>
<reference evidence="2 3" key="1">
    <citation type="submission" date="2016-10" db="EMBL/GenBank/DDBJ databases">
        <authorList>
            <person name="de Groot N.N."/>
        </authorList>
    </citation>
    <scope>NUCLEOTIDE SEQUENCE [LARGE SCALE GENOMIC DNA]</scope>
    <source>
        <strain evidence="2 3">DSM 45434</strain>
    </source>
</reference>
<protein>
    <recommendedName>
        <fullName evidence="1">DUF4145 domain-containing protein</fullName>
    </recommendedName>
</protein>
<feature type="domain" description="DUF4145" evidence="1">
    <location>
        <begin position="108"/>
        <end position="199"/>
    </location>
</feature>
<organism evidence="2 3">
    <name type="scientific">Corynebacterium timonense</name>
    <dbReference type="NCBI Taxonomy" id="441500"/>
    <lineage>
        <taxon>Bacteria</taxon>
        <taxon>Bacillati</taxon>
        <taxon>Actinomycetota</taxon>
        <taxon>Actinomycetes</taxon>
        <taxon>Mycobacteriales</taxon>
        <taxon>Corynebacteriaceae</taxon>
        <taxon>Corynebacterium</taxon>
    </lineage>
</organism>
<dbReference type="EMBL" id="LT629765">
    <property type="protein sequence ID" value="SDS32472.1"/>
    <property type="molecule type" value="Genomic_DNA"/>
</dbReference>
<gene>
    <name evidence="2" type="ORF">SAMN04488539_1448</name>
</gene>
<evidence type="ECO:0000259" key="1">
    <source>
        <dbReference type="Pfam" id="PF13643"/>
    </source>
</evidence>
<dbReference type="InterPro" id="IPR025285">
    <property type="entry name" value="DUF4145"/>
</dbReference>
<evidence type="ECO:0000313" key="3">
    <source>
        <dbReference type="Proteomes" id="UP000182237"/>
    </source>
</evidence>
<dbReference type="Pfam" id="PF13643">
    <property type="entry name" value="DUF4145"/>
    <property type="match status" value="1"/>
</dbReference>
<sequence length="220" mass="24684">MLGYRNFALLELDVNQGHQRFEFADDSAQSGAITCPVCGEGKTVNIAWATDRRNFVETGYRWMVCQDCCGASISIFREGGGEEIYPPRTQQQPIDNLPGDVAEMWEEANLTYSVGAYTSAVLMCRKIVFAAAVRCGLPEKNDRGWAPKFEECVNFLVNEGILTKRIKDSWADSIRLWGNAATHELKSVRQSTAMKAIEFAQMILRMAFEFEGNARTENES</sequence>